<dbReference type="EMBL" id="DQ248972">
    <property type="protein sequence ID" value="ABC17998.1"/>
    <property type="molecule type" value="mRNA"/>
</dbReference>
<gene>
    <name evidence="7" type="primary">zen</name>
</gene>
<keyword evidence="4 5" id="KW-0539">Nucleus</keyword>
<feature type="DNA-binding region" description="Homeobox" evidence="5">
    <location>
        <begin position="32"/>
        <end position="91"/>
    </location>
</feature>
<keyword evidence="2 5" id="KW-0238">DNA-binding</keyword>
<keyword evidence="3 5" id="KW-0371">Homeobox</keyword>
<dbReference type="PRINTS" id="PR00024">
    <property type="entry name" value="HOMEOBOX"/>
</dbReference>
<proteinExistence type="evidence at transcript level"/>
<evidence type="ECO:0000256" key="5">
    <source>
        <dbReference type="PROSITE-ProRule" id="PRU00108"/>
    </source>
</evidence>
<dbReference type="SUPFAM" id="SSF46689">
    <property type="entry name" value="Homeodomain-like"/>
    <property type="match status" value="1"/>
</dbReference>
<evidence type="ECO:0000256" key="1">
    <source>
        <dbReference type="ARBA" id="ARBA00004123"/>
    </source>
</evidence>
<dbReference type="AlphaFoldDB" id="Q2F7I6"/>
<dbReference type="PROSITE" id="PS00027">
    <property type="entry name" value="HOMEOBOX_1"/>
    <property type="match status" value="1"/>
</dbReference>
<evidence type="ECO:0000256" key="2">
    <source>
        <dbReference type="ARBA" id="ARBA00023125"/>
    </source>
</evidence>
<dbReference type="InterPro" id="IPR009057">
    <property type="entry name" value="Homeodomain-like_sf"/>
</dbReference>
<comment type="subcellular location">
    <subcellularLocation>
        <location evidence="1 5 6">Nucleus</location>
    </subcellularLocation>
</comment>
<protein>
    <submittedName>
        <fullName evidence="7">Predicted zerknuellt protein</fullName>
    </submittedName>
</protein>
<dbReference type="GO" id="GO:0000978">
    <property type="term" value="F:RNA polymerase II cis-regulatory region sequence-specific DNA binding"/>
    <property type="evidence" value="ECO:0007669"/>
    <property type="project" value="TreeGrafter"/>
</dbReference>
<evidence type="ECO:0000256" key="6">
    <source>
        <dbReference type="RuleBase" id="RU000682"/>
    </source>
</evidence>
<reference evidence="7" key="1">
    <citation type="journal article" date="2006" name="Dev. Biol.">
        <title>Oncopeltus fasciatus zen is essential for serosal tissue function in katatrepsis.</title>
        <authorList>
            <person name="Panfilio K.A."/>
            <person name="Liu P.Z."/>
            <person name="Akam M."/>
            <person name="Kaufman T.C."/>
        </authorList>
    </citation>
    <scope>NUCLEOTIDE SEQUENCE</scope>
</reference>
<dbReference type="GO" id="GO:0048513">
    <property type="term" value="P:animal organ development"/>
    <property type="evidence" value="ECO:0007669"/>
    <property type="project" value="UniProtKB-ARBA"/>
</dbReference>
<dbReference type="CDD" id="cd00086">
    <property type="entry name" value="homeodomain"/>
    <property type="match status" value="1"/>
</dbReference>
<dbReference type="InterPro" id="IPR020479">
    <property type="entry name" value="HD_metazoa"/>
</dbReference>
<dbReference type="GO" id="GO:0000981">
    <property type="term" value="F:DNA-binding transcription factor activity, RNA polymerase II-specific"/>
    <property type="evidence" value="ECO:0007669"/>
    <property type="project" value="InterPro"/>
</dbReference>
<dbReference type="PROSITE" id="PS50071">
    <property type="entry name" value="HOMEOBOX_2"/>
    <property type="match status" value="1"/>
</dbReference>
<organism evidence="7">
    <name type="scientific">Oncopeltus fasciatus</name>
    <name type="common">Large milkweed bug</name>
    <dbReference type="NCBI Taxonomy" id="7536"/>
    <lineage>
        <taxon>Eukaryota</taxon>
        <taxon>Metazoa</taxon>
        <taxon>Ecdysozoa</taxon>
        <taxon>Arthropoda</taxon>
        <taxon>Hexapoda</taxon>
        <taxon>Insecta</taxon>
        <taxon>Pterygota</taxon>
        <taxon>Neoptera</taxon>
        <taxon>Paraneoptera</taxon>
        <taxon>Hemiptera</taxon>
        <taxon>Heteroptera</taxon>
        <taxon>Panheteroptera</taxon>
        <taxon>Pentatomomorpha</taxon>
        <taxon>Lygaeoidea</taxon>
        <taxon>Lygaeidae</taxon>
        <taxon>Lygaeinae</taxon>
        <taxon>Oncopeltus</taxon>
    </lineage>
</organism>
<dbReference type="InterPro" id="IPR001356">
    <property type="entry name" value="HD"/>
</dbReference>
<dbReference type="Pfam" id="PF00046">
    <property type="entry name" value="Homeodomain"/>
    <property type="match status" value="1"/>
</dbReference>
<dbReference type="Gene3D" id="1.10.10.60">
    <property type="entry name" value="Homeodomain-like"/>
    <property type="match status" value="1"/>
</dbReference>
<sequence length="198" mass="22857">MSYSEEYTVWQPQQPLHHTVKQRENVPPTKTAKRARTAYTSIQLVELEKEFHFNRYLCRPRRIEMATQLRLSERQIKIWFQNRRMKYKKERRAKGVLVAHSEISSTVESQQGVSDALGQITAGCGDTFVMEAVQQPSSTPETAYVATGGYCWNAGDFLAGYAEDCLPQPGEWQQAYPKDGGYFWQPQLELQSEHFTEL</sequence>
<dbReference type="GO" id="GO:0005634">
    <property type="term" value="C:nucleus"/>
    <property type="evidence" value="ECO:0007669"/>
    <property type="project" value="UniProtKB-SubCell"/>
</dbReference>
<dbReference type="PANTHER" id="PTHR45664">
    <property type="entry name" value="PROTEIN ZERKNUELLT 1-RELATED"/>
    <property type="match status" value="1"/>
</dbReference>
<dbReference type="InterPro" id="IPR017970">
    <property type="entry name" value="Homeobox_CS"/>
</dbReference>
<evidence type="ECO:0000256" key="3">
    <source>
        <dbReference type="ARBA" id="ARBA00023155"/>
    </source>
</evidence>
<accession>Q2F7I6</accession>
<evidence type="ECO:0000313" key="7">
    <source>
        <dbReference type="EMBL" id="ABC17998.1"/>
    </source>
</evidence>
<dbReference type="FunFam" id="1.10.10.60:FF:000176">
    <property type="entry name" value="pancreas/duodenum homeobox protein 1"/>
    <property type="match status" value="1"/>
</dbReference>
<dbReference type="GO" id="GO:0045944">
    <property type="term" value="P:positive regulation of transcription by RNA polymerase II"/>
    <property type="evidence" value="ECO:0007669"/>
    <property type="project" value="UniProtKB-ARBA"/>
</dbReference>
<dbReference type="PANTHER" id="PTHR45664:SF12">
    <property type="entry name" value="PANCREAS_DUODENUM HOMEOBOX PROTEIN 1"/>
    <property type="match status" value="1"/>
</dbReference>
<evidence type="ECO:0000256" key="4">
    <source>
        <dbReference type="ARBA" id="ARBA00023242"/>
    </source>
</evidence>
<dbReference type="SMART" id="SM00389">
    <property type="entry name" value="HOX"/>
    <property type="match status" value="1"/>
</dbReference>
<name>Q2F7I6_ONCFA</name>